<comment type="caution">
    <text evidence="2">The sequence shown here is derived from an EMBL/GenBank/DDBJ whole genome shotgun (WGS) entry which is preliminary data.</text>
</comment>
<keyword evidence="3" id="KW-1185">Reference proteome</keyword>
<feature type="signal peptide" evidence="1">
    <location>
        <begin position="1"/>
        <end position="24"/>
    </location>
</feature>
<evidence type="ECO:0000313" key="3">
    <source>
        <dbReference type="Proteomes" id="UP001212042"/>
    </source>
</evidence>
<dbReference type="Proteomes" id="UP001212042">
    <property type="component" value="Unassembled WGS sequence"/>
</dbReference>
<name>A0ABT4XJC9_9PSED</name>
<dbReference type="Gene3D" id="3.90.420.10">
    <property type="entry name" value="Oxidoreductase, molybdopterin-binding domain"/>
    <property type="match status" value="1"/>
</dbReference>
<accession>A0ABT4XJC9</accession>
<reference evidence="2 3" key="1">
    <citation type="submission" date="2023-01" db="EMBL/GenBank/DDBJ databases">
        <title>Pseudomonas SA3-5T sp. nov., isolated from tidal flat sediment.</title>
        <authorList>
            <person name="Kim H.S."/>
            <person name="Kim J.-S."/>
            <person name="Suh M.K."/>
            <person name="Eom M.K."/>
            <person name="Lee J.-S."/>
        </authorList>
    </citation>
    <scope>NUCLEOTIDE SEQUENCE [LARGE SCALE GENOMIC DNA]</scope>
    <source>
        <strain evidence="2 3">SA3-5</strain>
    </source>
</reference>
<evidence type="ECO:0000256" key="1">
    <source>
        <dbReference type="SAM" id="SignalP"/>
    </source>
</evidence>
<protein>
    <recommendedName>
        <fullName evidence="4">Oxidoreductase molybdopterin-binding domain-containing protein</fullName>
    </recommendedName>
</protein>
<evidence type="ECO:0000313" key="2">
    <source>
        <dbReference type="EMBL" id="MDA7088329.1"/>
    </source>
</evidence>
<sequence length="172" mass="19430">MPFARTLLMLLLPTLMLASPFISASDSWQDAPEHPVILTVSGELGCCPGGQALFDLQRLQALPQVEVKTLTPWTDQQDSYRGPRLSVLIDSLQARGEWLEATALNDYATRLNLEAARQYPVILATHKNGQPMSVRDKGPIWIVYPLSDFPELRKEEHQRSMIWQLKTLHVGR</sequence>
<proteinExistence type="predicted"/>
<feature type="chain" id="PRO_5047333898" description="Oxidoreductase molybdopterin-binding domain-containing protein" evidence="1">
    <location>
        <begin position="25"/>
        <end position="172"/>
    </location>
</feature>
<organism evidence="2 3">
    <name type="scientific">Pseudomonas aestuarii</name>
    <dbReference type="NCBI Taxonomy" id="3018340"/>
    <lineage>
        <taxon>Bacteria</taxon>
        <taxon>Pseudomonadati</taxon>
        <taxon>Pseudomonadota</taxon>
        <taxon>Gammaproteobacteria</taxon>
        <taxon>Pseudomonadales</taxon>
        <taxon>Pseudomonadaceae</taxon>
        <taxon>Pseudomonas</taxon>
    </lineage>
</organism>
<gene>
    <name evidence="2" type="ORF">PH586_18240</name>
</gene>
<dbReference type="EMBL" id="JAQJZJ010000009">
    <property type="protein sequence ID" value="MDA7088329.1"/>
    <property type="molecule type" value="Genomic_DNA"/>
</dbReference>
<dbReference type="RefSeq" id="WP_271349187.1">
    <property type="nucleotide sequence ID" value="NZ_JAQJZJ010000009.1"/>
</dbReference>
<dbReference type="SUPFAM" id="SSF56524">
    <property type="entry name" value="Oxidoreductase molybdopterin-binding domain"/>
    <property type="match status" value="1"/>
</dbReference>
<keyword evidence="1" id="KW-0732">Signal</keyword>
<dbReference type="InterPro" id="IPR036374">
    <property type="entry name" value="OxRdtase_Mopterin-bd_sf"/>
</dbReference>
<evidence type="ECO:0008006" key="4">
    <source>
        <dbReference type="Google" id="ProtNLM"/>
    </source>
</evidence>